<dbReference type="InterPro" id="IPR032314">
    <property type="entry name" value="DUF4845"/>
</dbReference>
<name>A0A3B0ZWD0_9ZZZZ</name>
<keyword evidence="1" id="KW-0472">Membrane</keyword>
<evidence type="ECO:0000313" key="2">
    <source>
        <dbReference type="EMBL" id="VAW93540.1"/>
    </source>
</evidence>
<keyword evidence="1" id="KW-0812">Transmembrane</keyword>
<accession>A0A3B0ZWD0</accession>
<keyword evidence="1" id="KW-1133">Transmembrane helix</keyword>
<protein>
    <recommendedName>
        <fullName evidence="3">DUF4845 domain-containing protein</fullName>
    </recommendedName>
</protein>
<gene>
    <name evidence="2" type="ORF">MNBD_GAMMA22-769</name>
</gene>
<reference evidence="2" key="1">
    <citation type="submission" date="2018-06" db="EMBL/GenBank/DDBJ databases">
        <authorList>
            <person name="Zhirakovskaya E."/>
        </authorList>
    </citation>
    <scope>NUCLEOTIDE SEQUENCE</scope>
</reference>
<proteinExistence type="predicted"/>
<sequence>MKTVKSQRGMTGIGWMIVISLILFFAYTVILLLPIYLENQSVKSVINDLADGTETFATVKDLRSIINKRLDINMATSVSSSDIIISRDADLFLVEIEYEVRESFLGNIDLLIKFKSVEEVSARDE</sequence>
<dbReference type="Pfam" id="PF16137">
    <property type="entry name" value="DUF4845"/>
    <property type="match status" value="1"/>
</dbReference>
<organism evidence="2">
    <name type="scientific">hydrothermal vent metagenome</name>
    <dbReference type="NCBI Taxonomy" id="652676"/>
    <lineage>
        <taxon>unclassified sequences</taxon>
        <taxon>metagenomes</taxon>
        <taxon>ecological metagenomes</taxon>
    </lineage>
</organism>
<evidence type="ECO:0008006" key="3">
    <source>
        <dbReference type="Google" id="ProtNLM"/>
    </source>
</evidence>
<dbReference type="AlphaFoldDB" id="A0A3B0ZWD0"/>
<dbReference type="EMBL" id="UOFS01000013">
    <property type="protein sequence ID" value="VAW93540.1"/>
    <property type="molecule type" value="Genomic_DNA"/>
</dbReference>
<evidence type="ECO:0000256" key="1">
    <source>
        <dbReference type="SAM" id="Phobius"/>
    </source>
</evidence>
<feature type="transmembrane region" description="Helical" evidence="1">
    <location>
        <begin position="12"/>
        <end position="37"/>
    </location>
</feature>